<dbReference type="InterPro" id="IPR036770">
    <property type="entry name" value="Ankyrin_rpt-contain_sf"/>
</dbReference>
<reference evidence="4 5" key="1">
    <citation type="submission" date="2015-10" db="EMBL/GenBank/DDBJ databases">
        <title>Full genome of DAOMC 229536 Phialocephala scopiformis, a fungal endophyte of spruce producing the potent anti-insectan compound rugulosin.</title>
        <authorList>
            <consortium name="DOE Joint Genome Institute"/>
            <person name="Walker A.K."/>
            <person name="Frasz S.L."/>
            <person name="Seifert K.A."/>
            <person name="Miller J.D."/>
            <person name="Mondo S.J."/>
            <person name="Labutti K."/>
            <person name="Lipzen A."/>
            <person name="Dockter R."/>
            <person name="Kennedy M."/>
            <person name="Grigoriev I.V."/>
            <person name="Spatafora J.W."/>
        </authorList>
    </citation>
    <scope>NUCLEOTIDE SEQUENCE [LARGE SCALE GENOMIC DNA]</scope>
    <source>
        <strain evidence="4 5">CBS 120377</strain>
    </source>
</reference>
<dbReference type="InterPro" id="IPR002110">
    <property type="entry name" value="Ankyrin_rpt"/>
</dbReference>
<dbReference type="OrthoDB" id="4807664at2759"/>
<protein>
    <submittedName>
        <fullName evidence="4">Ankyrin</fullName>
    </submittedName>
</protein>
<feature type="repeat" description="ANK" evidence="3">
    <location>
        <begin position="118"/>
        <end position="150"/>
    </location>
</feature>
<evidence type="ECO:0000256" key="3">
    <source>
        <dbReference type="PROSITE-ProRule" id="PRU00023"/>
    </source>
</evidence>
<organism evidence="4 5">
    <name type="scientific">Mollisia scopiformis</name>
    <name type="common">Conifer needle endophyte fungus</name>
    <name type="synonym">Phialocephala scopiformis</name>
    <dbReference type="NCBI Taxonomy" id="149040"/>
    <lineage>
        <taxon>Eukaryota</taxon>
        <taxon>Fungi</taxon>
        <taxon>Dikarya</taxon>
        <taxon>Ascomycota</taxon>
        <taxon>Pezizomycotina</taxon>
        <taxon>Leotiomycetes</taxon>
        <taxon>Helotiales</taxon>
        <taxon>Mollisiaceae</taxon>
        <taxon>Mollisia</taxon>
    </lineage>
</organism>
<keyword evidence="1" id="KW-0677">Repeat</keyword>
<evidence type="ECO:0000313" key="5">
    <source>
        <dbReference type="Proteomes" id="UP000070700"/>
    </source>
</evidence>
<dbReference type="PANTHER" id="PTHR24180:SF45">
    <property type="entry name" value="POLY [ADP-RIBOSE] POLYMERASE TANKYRASE"/>
    <property type="match status" value="1"/>
</dbReference>
<dbReference type="InterPro" id="IPR051637">
    <property type="entry name" value="Ank_repeat_dom-contain_49"/>
</dbReference>
<dbReference type="Pfam" id="PF00023">
    <property type="entry name" value="Ank"/>
    <property type="match status" value="1"/>
</dbReference>
<dbReference type="RefSeq" id="XP_018067371.1">
    <property type="nucleotide sequence ID" value="XM_018220310.1"/>
</dbReference>
<evidence type="ECO:0000256" key="2">
    <source>
        <dbReference type="ARBA" id="ARBA00023043"/>
    </source>
</evidence>
<dbReference type="SUPFAM" id="SSF48403">
    <property type="entry name" value="Ankyrin repeat"/>
    <property type="match status" value="1"/>
</dbReference>
<evidence type="ECO:0000256" key="1">
    <source>
        <dbReference type="ARBA" id="ARBA00022737"/>
    </source>
</evidence>
<dbReference type="GeneID" id="28830036"/>
<name>A0A194WYH4_MOLSC</name>
<dbReference type="PANTHER" id="PTHR24180">
    <property type="entry name" value="CYCLIN-DEPENDENT KINASE INHIBITOR 2C-RELATED"/>
    <property type="match status" value="1"/>
</dbReference>
<dbReference type="InParanoid" id="A0A194WYH4"/>
<dbReference type="KEGG" id="psco:LY89DRAFT_737916"/>
<accession>A0A194WYH4</accession>
<keyword evidence="5" id="KW-1185">Reference proteome</keyword>
<dbReference type="Proteomes" id="UP000070700">
    <property type="component" value="Unassembled WGS sequence"/>
</dbReference>
<evidence type="ECO:0000313" key="4">
    <source>
        <dbReference type="EMBL" id="KUJ13016.1"/>
    </source>
</evidence>
<gene>
    <name evidence="4" type="ORF">LY89DRAFT_737916</name>
</gene>
<dbReference type="EMBL" id="KQ947423">
    <property type="protein sequence ID" value="KUJ13016.1"/>
    <property type="molecule type" value="Genomic_DNA"/>
</dbReference>
<dbReference type="Gene3D" id="1.25.40.20">
    <property type="entry name" value="Ankyrin repeat-containing domain"/>
    <property type="match status" value="2"/>
</dbReference>
<dbReference type="PROSITE" id="PS50088">
    <property type="entry name" value="ANK_REPEAT"/>
    <property type="match status" value="2"/>
</dbReference>
<proteinExistence type="predicted"/>
<dbReference type="AlphaFoldDB" id="A0A194WYH4"/>
<keyword evidence="2 3" id="KW-0040">ANK repeat</keyword>
<feature type="repeat" description="ANK" evidence="3">
    <location>
        <begin position="178"/>
        <end position="210"/>
    </location>
</feature>
<dbReference type="PROSITE" id="PS50297">
    <property type="entry name" value="ANK_REP_REGION"/>
    <property type="match status" value="1"/>
</dbReference>
<dbReference type="SMART" id="SM00248">
    <property type="entry name" value="ANK"/>
    <property type="match status" value="5"/>
</dbReference>
<sequence length="310" mass="34306">MTIVDPAAHILRAFQAVKDVILFEYYNPNSPWRIRKRAAGYEKGWPRPKFSDTGIDTLDPPIVKARCDNDLEVVDELVKRKEEDCVRALLRLGADVNLVDYNGMTALRGANVDAVHSIGRPPIHLAVIDGSIDSIKVLVEVEANLSCIQPTTAQMTSLSYGTFDDLLGMPTRLYHTKDGEPVLGIAVQYNSPDVVNYLLQNGCSSKDRNNKGLTALHHVAMTCPILPPLPQSTLSSIRVCRDGCQHVAIGLLLLRSDADIDAKDDFGITPLQCAVSRKCPRMIKMLLEQKSKIYKAKTRRFSLSPQSLVL</sequence>